<evidence type="ECO:0000256" key="1">
    <source>
        <dbReference type="SAM" id="Phobius"/>
    </source>
</evidence>
<keyword evidence="1" id="KW-1133">Transmembrane helix</keyword>
<proteinExistence type="predicted"/>
<feature type="transmembrane region" description="Helical" evidence="1">
    <location>
        <begin position="17"/>
        <end position="34"/>
    </location>
</feature>
<gene>
    <name evidence="2" type="primary">ORF14169</name>
</gene>
<name>A0A0B6Y8C1_9EUPU</name>
<dbReference type="EMBL" id="HACG01004845">
    <property type="protein sequence ID" value="CEK51710.1"/>
    <property type="molecule type" value="Transcribed_RNA"/>
</dbReference>
<feature type="non-terminal residue" evidence="2">
    <location>
        <position position="1"/>
    </location>
</feature>
<protein>
    <submittedName>
        <fullName evidence="2">Uncharacterized protein</fullName>
    </submittedName>
</protein>
<organism evidence="2">
    <name type="scientific">Arion vulgaris</name>
    <dbReference type="NCBI Taxonomy" id="1028688"/>
    <lineage>
        <taxon>Eukaryota</taxon>
        <taxon>Metazoa</taxon>
        <taxon>Spiralia</taxon>
        <taxon>Lophotrochozoa</taxon>
        <taxon>Mollusca</taxon>
        <taxon>Gastropoda</taxon>
        <taxon>Heterobranchia</taxon>
        <taxon>Euthyneura</taxon>
        <taxon>Panpulmonata</taxon>
        <taxon>Eupulmonata</taxon>
        <taxon>Stylommatophora</taxon>
        <taxon>Helicina</taxon>
        <taxon>Arionoidea</taxon>
        <taxon>Arionidae</taxon>
        <taxon>Arion</taxon>
    </lineage>
</organism>
<reference evidence="2" key="1">
    <citation type="submission" date="2014-12" db="EMBL/GenBank/DDBJ databases">
        <title>Insight into the proteome of Arion vulgaris.</title>
        <authorList>
            <person name="Aradska J."/>
            <person name="Bulat T."/>
            <person name="Smidak R."/>
            <person name="Sarate P."/>
            <person name="Gangsoo J."/>
            <person name="Sialana F."/>
            <person name="Bilban M."/>
            <person name="Lubec G."/>
        </authorList>
    </citation>
    <scope>NUCLEOTIDE SEQUENCE</scope>
    <source>
        <tissue evidence="2">Skin</tissue>
    </source>
</reference>
<accession>A0A0B6Y8C1</accession>
<dbReference type="AlphaFoldDB" id="A0A0B6Y8C1"/>
<feature type="non-terminal residue" evidence="2">
    <location>
        <position position="69"/>
    </location>
</feature>
<keyword evidence="1" id="KW-0812">Transmembrane</keyword>
<evidence type="ECO:0000313" key="2">
    <source>
        <dbReference type="EMBL" id="CEK51710.1"/>
    </source>
</evidence>
<sequence>SLLKIRFLLMTRDYRSVLVQILLPVNFVIIGLVISKVTQASPIQISNPIYFKPSMYTRPANSSGLMPPL</sequence>
<keyword evidence="1" id="KW-0472">Membrane</keyword>